<keyword evidence="6" id="KW-1185">Reference proteome</keyword>
<dbReference type="Gene3D" id="1.10.1060.10">
    <property type="entry name" value="Alpha-helical ferredoxin"/>
    <property type="match status" value="1"/>
</dbReference>
<accession>A0A4P7BZW3</accession>
<evidence type="ECO:0000256" key="1">
    <source>
        <dbReference type="ARBA" id="ARBA00022723"/>
    </source>
</evidence>
<evidence type="ECO:0000256" key="2">
    <source>
        <dbReference type="ARBA" id="ARBA00023004"/>
    </source>
</evidence>
<dbReference type="Proteomes" id="UP000294325">
    <property type="component" value="Chromosome"/>
</dbReference>
<dbReference type="PANTHER" id="PTHR40447:SF1">
    <property type="entry name" value="ANAEROBIC SULFITE REDUCTASE SUBUNIT A"/>
    <property type="match status" value="1"/>
</dbReference>
<organism evidence="5 6">
    <name type="scientific">Nitrosococcus wardiae</name>
    <dbReference type="NCBI Taxonomy" id="1814290"/>
    <lineage>
        <taxon>Bacteria</taxon>
        <taxon>Pseudomonadati</taxon>
        <taxon>Pseudomonadota</taxon>
        <taxon>Gammaproteobacteria</taxon>
        <taxon>Chromatiales</taxon>
        <taxon>Chromatiaceae</taxon>
        <taxon>Nitrosococcus</taxon>
    </lineage>
</organism>
<evidence type="ECO:0000313" key="5">
    <source>
        <dbReference type="EMBL" id="QBQ55793.1"/>
    </source>
</evidence>
<dbReference type="PROSITE" id="PS00198">
    <property type="entry name" value="4FE4S_FER_1"/>
    <property type="match status" value="2"/>
</dbReference>
<dbReference type="GO" id="GO:0051536">
    <property type="term" value="F:iron-sulfur cluster binding"/>
    <property type="evidence" value="ECO:0007669"/>
    <property type="project" value="UniProtKB-KW"/>
</dbReference>
<evidence type="ECO:0000313" key="6">
    <source>
        <dbReference type="Proteomes" id="UP000294325"/>
    </source>
</evidence>
<dbReference type="EMBL" id="CP038033">
    <property type="protein sequence ID" value="QBQ55793.1"/>
    <property type="molecule type" value="Genomic_DNA"/>
</dbReference>
<dbReference type="SUPFAM" id="SSF46548">
    <property type="entry name" value="alpha-helical ferredoxin"/>
    <property type="match status" value="1"/>
</dbReference>
<protein>
    <submittedName>
        <fullName evidence="5">Sulfite reductase subunit A</fullName>
    </submittedName>
</protein>
<sequence>MQSKKLAKTALDTLIQVLKEQGYQVLGPQIRADAVIFDELASAEDLPRGIKSVQEPGSYRLIDEGDERLFDFVHGPESLKRLLFAPEETLWTVSTNGEVRFNDTLSEAPPVAVIGARACDIAGMQVQDRTFLQGSYAQYTDPYYATRRDNLFLVAVNCTRSAATCFCTSMDTGPRAREGFDLALTELENEFLVEIGSAAGKAVAAKLPLKAVTQQDTQTAAEAIQSAADSQVRRLDTTHIYELLFDNLEHPRWDDVASRCLSCANCVMVCPTCFCHREYDEMSLEGNHSQHKRQWDACFTLEHGSVHGGHLRPQIKQRYRQWLTHKLGAWIEQFGVSGCVGCGRCITWCPTGIDLTEEVAAIRHQPGLKSHD</sequence>
<dbReference type="GO" id="GO:0046872">
    <property type="term" value="F:metal ion binding"/>
    <property type="evidence" value="ECO:0007669"/>
    <property type="project" value="UniProtKB-KW"/>
</dbReference>
<dbReference type="Pfam" id="PF17179">
    <property type="entry name" value="Fer4_22"/>
    <property type="match status" value="1"/>
</dbReference>
<proteinExistence type="predicted"/>
<reference evidence="5 6" key="1">
    <citation type="submission" date="2019-03" db="EMBL/GenBank/DDBJ databases">
        <title>The genome sequence of Nitrosococcus wardiae strain D1FHST reveals the archetypal metabolic capacity of ammonia-oxidizing Gammaproteobacteria.</title>
        <authorList>
            <person name="Wang L."/>
            <person name="Lim C.K."/>
            <person name="Hanson T.E."/>
            <person name="Dang H."/>
            <person name="Klotz M.G."/>
        </authorList>
    </citation>
    <scope>NUCLEOTIDE SEQUENCE [LARGE SCALE GENOMIC DNA]</scope>
    <source>
        <strain evidence="5 6">D1FHS</strain>
    </source>
</reference>
<feature type="domain" description="4Fe-4S ferredoxin-type" evidence="4">
    <location>
        <begin position="249"/>
        <end position="281"/>
    </location>
</feature>
<dbReference type="KEGG" id="nwr:E3U44_15695"/>
<dbReference type="InterPro" id="IPR017896">
    <property type="entry name" value="4Fe4S_Fe-S-bd"/>
</dbReference>
<dbReference type="InterPro" id="IPR009051">
    <property type="entry name" value="Helical_ferredxn"/>
</dbReference>
<dbReference type="InterPro" id="IPR017900">
    <property type="entry name" value="4Fe4S_Fe_S_CS"/>
</dbReference>
<dbReference type="PANTHER" id="PTHR40447">
    <property type="entry name" value="ANAEROBIC SULFITE REDUCTASE SUBUNIT A"/>
    <property type="match status" value="1"/>
</dbReference>
<gene>
    <name evidence="5" type="ORF">E3U44_15695</name>
</gene>
<feature type="domain" description="4Fe-4S ferredoxin-type" evidence="4">
    <location>
        <begin position="330"/>
        <end position="358"/>
    </location>
</feature>
<dbReference type="OrthoDB" id="9795302at2"/>
<evidence type="ECO:0000259" key="4">
    <source>
        <dbReference type="PROSITE" id="PS51379"/>
    </source>
</evidence>
<dbReference type="AlphaFoldDB" id="A0A4P7BZW3"/>
<evidence type="ECO:0000256" key="3">
    <source>
        <dbReference type="ARBA" id="ARBA00023014"/>
    </source>
</evidence>
<dbReference type="RefSeq" id="WP_134359048.1">
    <property type="nucleotide sequence ID" value="NZ_CP038033.1"/>
</dbReference>
<dbReference type="PROSITE" id="PS51379">
    <property type="entry name" value="4FE4S_FER_2"/>
    <property type="match status" value="2"/>
</dbReference>
<name>A0A4P7BZW3_9GAMM</name>
<keyword evidence="3" id="KW-0411">Iron-sulfur</keyword>
<keyword evidence="1" id="KW-0479">Metal-binding</keyword>
<keyword evidence="2" id="KW-0408">Iron</keyword>